<keyword evidence="2" id="KW-1185">Reference proteome</keyword>
<dbReference type="EMBL" id="JAODUO010000842">
    <property type="protein sequence ID" value="KAK2173913.1"/>
    <property type="molecule type" value="Genomic_DNA"/>
</dbReference>
<accession>A0AAD9KLS5</accession>
<dbReference type="Proteomes" id="UP001209878">
    <property type="component" value="Unassembled WGS sequence"/>
</dbReference>
<name>A0AAD9KLS5_RIDPI</name>
<protein>
    <submittedName>
        <fullName evidence="1">Uncharacterized protein</fullName>
    </submittedName>
</protein>
<comment type="caution">
    <text evidence="1">The sequence shown here is derived from an EMBL/GenBank/DDBJ whole genome shotgun (WGS) entry which is preliminary data.</text>
</comment>
<proteinExistence type="predicted"/>
<evidence type="ECO:0000313" key="1">
    <source>
        <dbReference type="EMBL" id="KAK2173913.1"/>
    </source>
</evidence>
<dbReference type="AlphaFoldDB" id="A0AAD9KLS5"/>
<evidence type="ECO:0000313" key="2">
    <source>
        <dbReference type="Proteomes" id="UP001209878"/>
    </source>
</evidence>
<sequence>MSPLRLQIRIKSTIFSSSAVRQGFYFQCVIGQVDVATLLYFWCICVHAGLSMRVFYVCSVHVCILGEKDRERMGERC</sequence>
<gene>
    <name evidence="1" type="ORF">NP493_842g00023</name>
</gene>
<reference evidence="1" key="1">
    <citation type="journal article" date="2023" name="Mol. Biol. Evol.">
        <title>Third-Generation Sequencing Reveals the Adaptive Role of the Epigenome in Three Deep-Sea Polychaetes.</title>
        <authorList>
            <person name="Perez M."/>
            <person name="Aroh O."/>
            <person name="Sun Y."/>
            <person name="Lan Y."/>
            <person name="Juniper S.K."/>
            <person name="Young C.R."/>
            <person name="Angers B."/>
            <person name="Qian P.Y."/>
        </authorList>
    </citation>
    <scope>NUCLEOTIDE SEQUENCE</scope>
    <source>
        <strain evidence="1">R07B-5</strain>
    </source>
</reference>
<organism evidence="1 2">
    <name type="scientific">Ridgeia piscesae</name>
    <name type="common">Tubeworm</name>
    <dbReference type="NCBI Taxonomy" id="27915"/>
    <lineage>
        <taxon>Eukaryota</taxon>
        <taxon>Metazoa</taxon>
        <taxon>Spiralia</taxon>
        <taxon>Lophotrochozoa</taxon>
        <taxon>Annelida</taxon>
        <taxon>Polychaeta</taxon>
        <taxon>Sedentaria</taxon>
        <taxon>Canalipalpata</taxon>
        <taxon>Sabellida</taxon>
        <taxon>Siboglinidae</taxon>
        <taxon>Ridgeia</taxon>
    </lineage>
</organism>